<protein>
    <submittedName>
        <fullName evidence="2">Uncharacterized protein</fullName>
    </submittedName>
</protein>
<proteinExistence type="predicted"/>
<feature type="compositionally biased region" description="Basic residues" evidence="1">
    <location>
        <begin position="19"/>
        <end position="32"/>
    </location>
</feature>
<sequence length="268" mass="30322">MNYRREVGSPRKAQEGNQKNRRTINPKNSRGRHYGTIHRRIAGASEVNQNGVLTHSYVEALMAETMRSLVYVKKNRRGAPLPQVPPPTIQASSSFDDRVRIVVLECTVNQLAADMATNMAEFFALLRGANHAFSRSTPPPGQGPTVNTPFWPTGFLHENPRSKPGLLFITRQSKTNARSWSHEQWEKSWVHEKSRREQSEELTGKEPRKQRSWHCGTIHHRITEAPKDAQYGTLEIPLSAKVTNDTSGRISGAYHISRDTPISHGRLF</sequence>
<feature type="compositionally biased region" description="Basic and acidic residues" evidence="1">
    <location>
        <begin position="1"/>
        <end position="14"/>
    </location>
</feature>
<gene>
    <name evidence="2" type="ORF">CDL15_Pgr012372</name>
</gene>
<dbReference type="EMBL" id="MTKT01003947">
    <property type="protein sequence ID" value="OWM73809.1"/>
    <property type="molecule type" value="Genomic_DNA"/>
</dbReference>
<accession>A0A218WMV1</accession>
<name>A0A218WMV1_PUNGR</name>
<organism evidence="2 3">
    <name type="scientific">Punica granatum</name>
    <name type="common">Pomegranate</name>
    <dbReference type="NCBI Taxonomy" id="22663"/>
    <lineage>
        <taxon>Eukaryota</taxon>
        <taxon>Viridiplantae</taxon>
        <taxon>Streptophyta</taxon>
        <taxon>Embryophyta</taxon>
        <taxon>Tracheophyta</taxon>
        <taxon>Spermatophyta</taxon>
        <taxon>Magnoliopsida</taxon>
        <taxon>eudicotyledons</taxon>
        <taxon>Gunneridae</taxon>
        <taxon>Pentapetalae</taxon>
        <taxon>rosids</taxon>
        <taxon>malvids</taxon>
        <taxon>Myrtales</taxon>
        <taxon>Lythraceae</taxon>
        <taxon>Punica</taxon>
    </lineage>
</organism>
<dbReference type="AlphaFoldDB" id="A0A218WMV1"/>
<evidence type="ECO:0000256" key="1">
    <source>
        <dbReference type="SAM" id="MobiDB-lite"/>
    </source>
</evidence>
<feature type="region of interest" description="Disordered" evidence="1">
    <location>
        <begin position="1"/>
        <end position="32"/>
    </location>
</feature>
<reference evidence="3" key="1">
    <citation type="journal article" date="2017" name="Plant J.">
        <title>The pomegranate (Punica granatum L.) genome and the genomics of punicalagin biosynthesis.</title>
        <authorList>
            <person name="Qin G."/>
            <person name="Xu C."/>
            <person name="Ming R."/>
            <person name="Tang H."/>
            <person name="Guyot R."/>
            <person name="Kramer E.M."/>
            <person name="Hu Y."/>
            <person name="Yi X."/>
            <person name="Qi Y."/>
            <person name="Xu X."/>
            <person name="Gao Z."/>
            <person name="Pan H."/>
            <person name="Jian J."/>
            <person name="Tian Y."/>
            <person name="Yue Z."/>
            <person name="Xu Y."/>
        </authorList>
    </citation>
    <scope>NUCLEOTIDE SEQUENCE [LARGE SCALE GENOMIC DNA]</scope>
    <source>
        <strain evidence="3">cv. Dabenzi</strain>
    </source>
</reference>
<evidence type="ECO:0000313" key="3">
    <source>
        <dbReference type="Proteomes" id="UP000197138"/>
    </source>
</evidence>
<feature type="compositionally biased region" description="Basic and acidic residues" evidence="1">
    <location>
        <begin position="186"/>
        <end position="209"/>
    </location>
</feature>
<comment type="caution">
    <text evidence="2">The sequence shown here is derived from an EMBL/GenBank/DDBJ whole genome shotgun (WGS) entry which is preliminary data.</text>
</comment>
<feature type="region of interest" description="Disordered" evidence="1">
    <location>
        <begin position="186"/>
        <end position="212"/>
    </location>
</feature>
<dbReference type="Proteomes" id="UP000197138">
    <property type="component" value="Unassembled WGS sequence"/>
</dbReference>
<evidence type="ECO:0000313" key="2">
    <source>
        <dbReference type="EMBL" id="OWM73809.1"/>
    </source>
</evidence>